<dbReference type="Proteomes" id="UP000036426">
    <property type="component" value="Unassembled WGS sequence"/>
</dbReference>
<proteinExistence type="predicted"/>
<keyword evidence="6 7" id="KW-0472">Membrane</keyword>
<keyword evidence="3" id="KW-1003">Cell membrane</keyword>
<dbReference type="PANTHER" id="PTHR30509">
    <property type="entry name" value="P-HYDROXYBENZOIC ACID EFFLUX PUMP SUBUNIT-RELATED"/>
    <property type="match status" value="1"/>
</dbReference>
<protein>
    <submittedName>
        <fullName evidence="8">Membrane protein</fullName>
    </submittedName>
</protein>
<dbReference type="GO" id="GO:0022857">
    <property type="term" value="F:transmembrane transporter activity"/>
    <property type="evidence" value="ECO:0007669"/>
    <property type="project" value="InterPro"/>
</dbReference>
<sequence length="743" mass="83682">MHPKYWLVPFCLNDTFKFAFRVALSLTLAYLIPMAMGWNQPSTAATTVMLIASTGSRRESLAKGTLRVLGTIAGGIIGLLLVGAFAQDRMLYMLSVSMVIVVIFYIRTAYLNDPTLFMLTGVMVLMMYNGGDAAGAFLYGLDRTFMTIFGVVVYTLVGIYVFPPKVEQNLHTLASALSQAQQALFAHVTALPQYPQQPDKVETLSQAVFTAQQAFDARYQTLNGECSEISAYKKEWDGAVRLYQQITDILLFAAKEHTRSGGHPSEYLQDYGALREQIIGLFEQLPDAWETKAATPPVTYEKIAFDKARLAEEGHVYRGEAITSGVLVTQLRERLNQLRSCISSIDSVTGFVGFALPPLKAAPNFNWWDAENAKTAIKVFMIYWLTAGFWILFNPPGGYNLVIFGTLFVSLLSYMPVHPFALFILFTLGFIFSVPAYVFLLPQMTLGVELACFIFAYTFIGFYFLKGPITIFFLLGMFTLGLNNQMIYHFAITLTIVSLFYLTVAIVVVSHYFPFTSRPSDLILVFRERFFRHAHALIVLHQTPHDTSLRGWWTHKVSAWRMATMKVALTKLKVWSSKLNYGNYPEVDADKVMAFVRECEGFHHHLTMLLKVSDHFADSPLVRRARQQHKDTIIPQLILAIAGEAERKTSASMAPAPMLTTNDESDTGCDVVNHEVALSADYQQLETRLSTYITSLEWESYSHSDIADFYIFLNLKKNIFASLLRCKQASDEVPWLALTMKSF</sequence>
<keyword evidence="9" id="KW-1185">Reference proteome</keyword>
<evidence type="ECO:0000313" key="8">
    <source>
        <dbReference type="EMBL" id="KLV02843.1"/>
    </source>
</evidence>
<dbReference type="Pfam" id="PF04632">
    <property type="entry name" value="FUSC"/>
    <property type="match status" value="1"/>
</dbReference>
<keyword evidence="4 7" id="KW-0812">Transmembrane</keyword>
<evidence type="ECO:0000313" key="9">
    <source>
        <dbReference type="Proteomes" id="UP000036426"/>
    </source>
</evidence>
<dbReference type="InterPro" id="IPR006726">
    <property type="entry name" value="PHBA_efflux_AaeB/fusaric-R"/>
</dbReference>
<accession>A0A0J1GSZ6</accession>
<evidence type="ECO:0000256" key="3">
    <source>
        <dbReference type="ARBA" id="ARBA00022475"/>
    </source>
</evidence>
<comment type="caution">
    <text evidence="8">The sequence shown here is derived from an EMBL/GenBank/DDBJ whole genome shotgun (WGS) entry which is preliminary data.</text>
</comment>
<feature type="transmembrane region" description="Helical" evidence="7">
    <location>
        <begin position="91"/>
        <end position="110"/>
    </location>
</feature>
<dbReference type="PANTHER" id="PTHR30509:SF9">
    <property type="entry name" value="MULTIDRUG RESISTANCE PROTEIN MDTO"/>
    <property type="match status" value="1"/>
</dbReference>
<feature type="transmembrane region" description="Helical" evidence="7">
    <location>
        <begin position="66"/>
        <end position="85"/>
    </location>
</feature>
<evidence type="ECO:0000256" key="1">
    <source>
        <dbReference type="ARBA" id="ARBA00004651"/>
    </source>
</evidence>
<feature type="transmembrane region" description="Helical" evidence="7">
    <location>
        <begin position="446"/>
        <end position="465"/>
    </location>
</feature>
<dbReference type="GO" id="GO:0005886">
    <property type="term" value="C:plasma membrane"/>
    <property type="evidence" value="ECO:0007669"/>
    <property type="project" value="UniProtKB-SubCell"/>
</dbReference>
<keyword evidence="5 7" id="KW-1133">Transmembrane helix</keyword>
<evidence type="ECO:0000256" key="7">
    <source>
        <dbReference type="SAM" id="Phobius"/>
    </source>
</evidence>
<feature type="transmembrane region" description="Helical" evidence="7">
    <location>
        <begin position="420"/>
        <end position="440"/>
    </location>
</feature>
<feature type="transmembrane region" description="Helical" evidence="7">
    <location>
        <begin position="117"/>
        <end position="139"/>
    </location>
</feature>
<gene>
    <name evidence="8" type="ORF">ABT58_01545</name>
</gene>
<dbReference type="PATRIC" id="fig|754436.4.peg.323"/>
<name>A0A0J1GSZ6_9GAMM</name>
<evidence type="ECO:0000256" key="6">
    <source>
        <dbReference type="ARBA" id="ARBA00023136"/>
    </source>
</evidence>
<keyword evidence="2" id="KW-0813">Transport</keyword>
<dbReference type="RefSeq" id="WP_047872680.1">
    <property type="nucleotide sequence ID" value="NZ_LDOV01000003.1"/>
</dbReference>
<comment type="subcellular location">
    <subcellularLocation>
        <location evidence="1">Cell membrane</location>
        <topology evidence="1">Multi-pass membrane protein</topology>
    </subcellularLocation>
</comment>
<evidence type="ECO:0000256" key="4">
    <source>
        <dbReference type="ARBA" id="ARBA00022692"/>
    </source>
</evidence>
<feature type="transmembrane region" description="Helical" evidence="7">
    <location>
        <begin position="145"/>
        <end position="162"/>
    </location>
</feature>
<evidence type="ECO:0000256" key="2">
    <source>
        <dbReference type="ARBA" id="ARBA00022448"/>
    </source>
</evidence>
<feature type="transmembrane region" description="Helical" evidence="7">
    <location>
        <begin position="486"/>
        <end position="513"/>
    </location>
</feature>
<reference evidence="8 9" key="1">
    <citation type="submission" date="2015-05" db="EMBL/GenBank/DDBJ databases">
        <title>Photobacterium galathea sp. nov.</title>
        <authorList>
            <person name="Machado H."/>
            <person name="Gram L."/>
        </authorList>
    </citation>
    <scope>NUCLEOTIDE SEQUENCE [LARGE SCALE GENOMIC DNA]</scope>
    <source>
        <strain evidence="8 9">DSM 25995</strain>
    </source>
</reference>
<feature type="transmembrane region" description="Helical" evidence="7">
    <location>
        <begin position="375"/>
        <end position="393"/>
    </location>
</feature>
<organism evidence="8 9">
    <name type="scientific">Photobacterium aphoticum</name>
    <dbReference type="NCBI Taxonomy" id="754436"/>
    <lineage>
        <taxon>Bacteria</taxon>
        <taxon>Pseudomonadati</taxon>
        <taxon>Pseudomonadota</taxon>
        <taxon>Gammaproteobacteria</taxon>
        <taxon>Vibrionales</taxon>
        <taxon>Vibrionaceae</taxon>
        <taxon>Photobacterium</taxon>
    </lineage>
</organism>
<dbReference type="EMBL" id="LDOV01000003">
    <property type="protein sequence ID" value="KLV02843.1"/>
    <property type="molecule type" value="Genomic_DNA"/>
</dbReference>
<evidence type="ECO:0000256" key="5">
    <source>
        <dbReference type="ARBA" id="ARBA00022989"/>
    </source>
</evidence>
<dbReference type="AlphaFoldDB" id="A0A0J1GSZ6"/>
<feature type="transmembrane region" description="Helical" evidence="7">
    <location>
        <begin position="20"/>
        <end position="39"/>
    </location>
</feature>